<dbReference type="InterPro" id="IPR000425">
    <property type="entry name" value="MIP"/>
</dbReference>
<evidence type="ECO:0000256" key="6">
    <source>
        <dbReference type="ARBA" id="ARBA00023136"/>
    </source>
</evidence>
<dbReference type="GO" id="GO:0015250">
    <property type="term" value="F:water channel activity"/>
    <property type="evidence" value="ECO:0007669"/>
    <property type="project" value="TreeGrafter"/>
</dbReference>
<dbReference type="InterPro" id="IPR023271">
    <property type="entry name" value="Aquaporin-like"/>
</dbReference>
<protein>
    <recommendedName>
        <fullName evidence="14">Aquaporin-9</fullName>
    </recommendedName>
</protein>
<dbReference type="Gene3D" id="1.20.1080.10">
    <property type="entry name" value="Glycerol uptake facilitator protein"/>
    <property type="match status" value="1"/>
</dbReference>
<sequence length="171" mass="18208">MDHERKRKMKEQCALRKDIIKEFLAEFLGIFVLILFGCGSVAQTVLSKGALGEPLTIHIGFTLGVMMAVYVAGGVSGAHVNPAVSLAMVVLGKLPIKKFPVYVAAQFLGAFAGSCAVYGLYYDALMEHTGGVMQVTGVNATANIWASYPAKHISVLGGFVDQVRDAPSMVI</sequence>
<dbReference type="PROSITE" id="PS00221">
    <property type="entry name" value="MIP"/>
    <property type="match status" value="1"/>
</dbReference>
<evidence type="ECO:0000256" key="8">
    <source>
        <dbReference type="ARBA" id="ARBA00034651"/>
    </source>
</evidence>
<gene>
    <name evidence="12" type="ORF">GSONMT00007265001</name>
</gene>
<dbReference type="GO" id="GO:0016323">
    <property type="term" value="C:basolateral plasma membrane"/>
    <property type="evidence" value="ECO:0007669"/>
    <property type="project" value="TreeGrafter"/>
</dbReference>
<dbReference type="GO" id="GO:0015204">
    <property type="term" value="F:urea transmembrane transporter activity"/>
    <property type="evidence" value="ECO:0007669"/>
    <property type="project" value="TreeGrafter"/>
</dbReference>
<evidence type="ECO:0000256" key="4">
    <source>
        <dbReference type="ARBA" id="ARBA00022692"/>
    </source>
</evidence>
<dbReference type="InterPro" id="IPR022357">
    <property type="entry name" value="MIP_CS"/>
</dbReference>
<feature type="transmembrane region" description="Helical" evidence="11">
    <location>
        <begin position="55"/>
        <end position="78"/>
    </location>
</feature>
<evidence type="ECO:0000256" key="10">
    <source>
        <dbReference type="RuleBase" id="RU000477"/>
    </source>
</evidence>
<dbReference type="SUPFAM" id="SSF81338">
    <property type="entry name" value="Aquaporin-like"/>
    <property type="match status" value="1"/>
</dbReference>
<keyword evidence="3 10" id="KW-0813">Transport</keyword>
<comment type="catalytic activity">
    <reaction evidence="7">
        <text>urea(in) = urea(out)</text>
        <dbReference type="Rhea" id="RHEA:32799"/>
        <dbReference type="ChEBI" id="CHEBI:16199"/>
    </reaction>
</comment>
<comment type="catalytic activity">
    <reaction evidence="8">
        <text>H2O(in) = H2O(out)</text>
        <dbReference type="Rhea" id="RHEA:29667"/>
        <dbReference type="ChEBI" id="CHEBI:15377"/>
    </reaction>
</comment>
<comment type="catalytic activity">
    <reaction evidence="9">
        <text>glycerol(in) = glycerol(out)</text>
        <dbReference type="Rhea" id="RHEA:29675"/>
        <dbReference type="ChEBI" id="CHEBI:17754"/>
    </reaction>
</comment>
<dbReference type="FunFam" id="1.20.1080.10:FF:000064">
    <property type="entry name" value="Uncharacterized protein"/>
    <property type="match status" value="1"/>
</dbReference>
<evidence type="ECO:0000313" key="13">
    <source>
        <dbReference type="Proteomes" id="UP000193380"/>
    </source>
</evidence>
<evidence type="ECO:0000256" key="11">
    <source>
        <dbReference type="SAM" id="Phobius"/>
    </source>
</evidence>
<evidence type="ECO:0000256" key="5">
    <source>
        <dbReference type="ARBA" id="ARBA00022989"/>
    </source>
</evidence>
<comment type="subcellular location">
    <subcellularLocation>
        <location evidence="1">Membrane</location>
        <topology evidence="1">Multi-pass membrane protein</topology>
    </subcellularLocation>
</comment>
<accession>A0A060XLP9</accession>
<reference evidence="12" key="2">
    <citation type="submission" date="2014-03" db="EMBL/GenBank/DDBJ databases">
        <authorList>
            <person name="Genoscope - CEA"/>
        </authorList>
    </citation>
    <scope>NUCLEOTIDE SEQUENCE</scope>
</reference>
<dbReference type="PANTHER" id="PTHR43829">
    <property type="entry name" value="AQUAPORIN OR AQUAGLYCEROPORIN RELATED"/>
    <property type="match status" value="1"/>
</dbReference>
<dbReference type="InterPro" id="IPR050363">
    <property type="entry name" value="MIP/Aquaporin"/>
</dbReference>
<evidence type="ECO:0000256" key="9">
    <source>
        <dbReference type="ARBA" id="ARBA00049405"/>
    </source>
</evidence>
<evidence type="ECO:0008006" key="14">
    <source>
        <dbReference type="Google" id="ProtNLM"/>
    </source>
</evidence>
<comment type="similarity">
    <text evidence="2 10">Belongs to the MIP/aquaporin (TC 1.A.8) family.</text>
</comment>
<evidence type="ECO:0000256" key="1">
    <source>
        <dbReference type="ARBA" id="ARBA00004141"/>
    </source>
</evidence>
<evidence type="ECO:0000256" key="7">
    <source>
        <dbReference type="ARBA" id="ARBA00033993"/>
    </source>
</evidence>
<evidence type="ECO:0000256" key="2">
    <source>
        <dbReference type="ARBA" id="ARBA00006175"/>
    </source>
</evidence>
<dbReference type="PRINTS" id="PR00783">
    <property type="entry name" value="MINTRINSICP"/>
</dbReference>
<name>A0A060XLP9_ONCMY</name>
<feature type="transmembrane region" description="Helical" evidence="11">
    <location>
        <begin position="23"/>
        <end position="43"/>
    </location>
</feature>
<dbReference type="Pfam" id="PF00230">
    <property type="entry name" value="MIP"/>
    <property type="match status" value="1"/>
</dbReference>
<dbReference type="PANTHER" id="PTHR43829:SF26">
    <property type="entry name" value="AQUAPORIN-9"/>
    <property type="match status" value="1"/>
</dbReference>
<dbReference type="PaxDb" id="8022-A0A060XLP9"/>
<dbReference type="STRING" id="8022.A0A060XLP9"/>
<keyword evidence="4 10" id="KW-0812">Transmembrane</keyword>
<dbReference type="GO" id="GO:0015254">
    <property type="term" value="F:glycerol channel activity"/>
    <property type="evidence" value="ECO:0007669"/>
    <property type="project" value="TreeGrafter"/>
</dbReference>
<proteinExistence type="inferred from homology"/>
<evidence type="ECO:0000313" key="12">
    <source>
        <dbReference type="EMBL" id="CDQ78209.1"/>
    </source>
</evidence>
<dbReference type="AlphaFoldDB" id="A0A060XLP9"/>
<keyword evidence="6 11" id="KW-0472">Membrane</keyword>
<dbReference type="EMBL" id="FR905302">
    <property type="protein sequence ID" value="CDQ78209.1"/>
    <property type="molecule type" value="Genomic_DNA"/>
</dbReference>
<organism evidence="12 13">
    <name type="scientific">Oncorhynchus mykiss</name>
    <name type="common">Rainbow trout</name>
    <name type="synonym">Salmo gairdneri</name>
    <dbReference type="NCBI Taxonomy" id="8022"/>
    <lineage>
        <taxon>Eukaryota</taxon>
        <taxon>Metazoa</taxon>
        <taxon>Chordata</taxon>
        <taxon>Craniata</taxon>
        <taxon>Vertebrata</taxon>
        <taxon>Euteleostomi</taxon>
        <taxon>Actinopterygii</taxon>
        <taxon>Neopterygii</taxon>
        <taxon>Teleostei</taxon>
        <taxon>Protacanthopterygii</taxon>
        <taxon>Salmoniformes</taxon>
        <taxon>Salmonidae</taxon>
        <taxon>Salmoninae</taxon>
        <taxon>Oncorhynchus</taxon>
    </lineage>
</organism>
<dbReference type="PRINTS" id="PR02019">
    <property type="entry name" value="AQUAPORIN7"/>
</dbReference>
<dbReference type="Proteomes" id="UP000193380">
    <property type="component" value="Unassembled WGS sequence"/>
</dbReference>
<feature type="transmembrane region" description="Helical" evidence="11">
    <location>
        <begin position="99"/>
        <end position="121"/>
    </location>
</feature>
<reference evidence="12" key="1">
    <citation type="journal article" date="2014" name="Nat. Commun.">
        <title>The rainbow trout genome provides novel insights into evolution after whole-genome duplication in vertebrates.</title>
        <authorList>
            <person name="Berthelot C."/>
            <person name="Brunet F."/>
            <person name="Chalopin D."/>
            <person name="Juanchich A."/>
            <person name="Bernard M."/>
            <person name="Noel B."/>
            <person name="Bento P."/>
            <person name="Da Silva C."/>
            <person name="Labadie K."/>
            <person name="Alberti A."/>
            <person name="Aury J.M."/>
            <person name="Louis A."/>
            <person name="Dehais P."/>
            <person name="Bardou P."/>
            <person name="Montfort J."/>
            <person name="Klopp C."/>
            <person name="Cabau C."/>
            <person name="Gaspin C."/>
            <person name="Thorgaard G.H."/>
            <person name="Boussaha M."/>
            <person name="Quillet E."/>
            <person name="Guyomard R."/>
            <person name="Galiana D."/>
            <person name="Bobe J."/>
            <person name="Volff J.N."/>
            <person name="Genet C."/>
            <person name="Wincker P."/>
            <person name="Jaillon O."/>
            <person name="Roest Crollius H."/>
            <person name="Guiguen Y."/>
        </authorList>
    </citation>
    <scope>NUCLEOTIDE SEQUENCE [LARGE SCALE GENOMIC DNA]</scope>
</reference>
<keyword evidence="5 11" id="KW-1133">Transmembrane helix</keyword>
<evidence type="ECO:0000256" key="3">
    <source>
        <dbReference type="ARBA" id="ARBA00022448"/>
    </source>
</evidence>